<feature type="compositionally biased region" description="Polar residues" evidence="14">
    <location>
        <begin position="122"/>
        <end position="138"/>
    </location>
</feature>
<dbReference type="InterPro" id="IPR037682">
    <property type="entry name" value="TonB_C"/>
</dbReference>
<dbReference type="GO" id="GO:0055085">
    <property type="term" value="P:transmembrane transport"/>
    <property type="evidence" value="ECO:0007669"/>
    <property type="project" value="InterPro"/>
</dbReference>
<dbReference type="STRING" id="286156.Ppb6_00799"/>
<evidence type="ECO:0000256" key="5">
    <source>
        <dbReference type="ARBA" id="ARBA00022475"/>
    </source>
</evidence>
<proteinExistence type="inferred from homology"/>
<sequence length="230" mass="25642">MPLIKNFLMRWIHWPILLSICLHISVAAALFCTMIPEKQPDAALMSVAMIQLAAEEASVSEPAAPEPVSEPEEPPEPEPVPEPVIPKPEVKKLKPEVKKKIVKKQQSEPVERKAEQPEKPLPNQNVLANRTDNNQSDTAIKPQKGPKALSKSLPVYPSRAAALGTEGYVKVKYDIDEDGRVKNIEVIGANPPNVFDREVRKAMRKWRYEKIPAVGYITTVEFKITGITQS</sequence>
<keyword evidence="7 13" id="KW-0812">Transmembrane</keyword>
<evidence type="ECO:0000256" key="8">
    <source>
        <dbReference type="ARBA" id="ARBA00022737"/>
    </source>
</evidence>
<evidence type="ECO:0000256" key="13">
    <source>
        <dbReference type="RuleBase" id="RU362123"/>
    </source>
</evidence>
<feature type="transmembrane region" description="Helical" evidence="13">
    <location>
        <begin position="12"/>
        <end position="35"/>
    </location>
</feature>
<comment type="function">
    <text evidence="13">Interacts with outer membrane receptor proteins that carry out high-affinity binding and energy dependent uptake into the periplasmic space of specific substrates. It could act to transduce energy from the cytoplasmic membrane to specific energy-requiring processes in the outer membrane, resulting in the release into the periplasm of ligands bound by these outer membrane proteins.</text>
</comment>
<dbReference type="InterPro" id="IPR003538">
    <property type="entry name" value="TonB"/>
</dbReference>
<dbReference type="InterPro" id="IPR006260">
    <property type="entry name" value="TonB/TolA_C"/>
</dbReference>
<dbReference type="Proteomes" id="UP000093476">
    <property type="component" value="Unassembled WGS sequence"/>
</dbReference>
<feature type="compositionally biased region" description="Basic and acidic residues" evidence="14">
    <location>
        <begin position="88"/>
        <end position="118"/>
    </location>
</feature>
<comment type="subunit">
    <text evidence="12">Homodimer. Forms a complex with the accessory proteins ExbB and ExbD.</text>
</comment>
<feature type="region of interest" description="Disordered" evidence="14">
    <location>
        <begin position="58"/>
        <end position="151"/>
    </location>
</feature>
<dbReference type="NCBIfam" id="NF008082">
    <property type="entry name" value="PRK10819.1-3"/>
    <property type="match status" value="1"/>
</dbReference>
<dbReference type="GO" id="GO:0030288">
    <property type="term" value="C:outer membrane-bounded periplasmic space"/>
    <property type="evidence" value="ECO:0007669"/>
    <property type="project" value="InterPro"/>
</dbReference>
<comment type="caution">
    <text evidence="16">The sequence shown here is derived from an EMBL/GenBank/DDBJ whole genome shotgun (WGS) entry which is preliminary data.</text>
</comment>
<keyword evidence="5 13" id="KW-1003">Cell membrane</keyword>
<dbReference type="PANTHER" id="PTHR33446:SF8">
    <property type="entry name" value="PROTEIN TONB"/>
    <property type="match status" value="1"/>
</dbReference>
<evidence type="ECO:0000256" key="2">
    <source>
        <dbReference type="ARBA" id="ARBA00006555"/>
    </source>
</evidence>
<dbReference type="GO" id="GO:0015891">
    <property type="term" value="P:siderophore transport"/>
    <property type="evidence" value="ECO:0007669"/>
    <property type="project" value="InterPro"/>
</dbReference>
<dbReference type="InterPro" id="IPR051045">
    <property type="entry name" value="TonB-dependent_transducer"/>
</dbReference>
<keyword evidence="10 13" id="KW-1133">Transmembrane helix</keyword>
<dbReference type="GO" id="GO:0031992">
    <property type="term" value="F:energy transducer activity"/>
    <property type="evidence" value="ECO:0007669"/>
    <property type="project" value="InterPro"/>
</dbReference>
<dbReference type="PANTHER" id="PTHR33446">
    <property type="entry name" value="PROTEIN TONB-RELATED"/>
    <property type="match status" value="1"/>
</dbReference>
<evidence type="ECO:0000256" key="10">
    <source>
        <dbReference type="ARBA" id="ARBA00022989"/>
    </source>
</evidence>
<evidence type="ECO:0000256" key="14">
    <source>
        <dbReference type="SAM" id="MobiDB-lite"/>
    </source>
</evidence>
<accession>A0A1C0U819</accession>
<evidence type="ECO:0000256" key="4">
    <source>
        <dbReference type="ARBA" id="ARBA00022448"/>
    </source>
</evidence>
<evidence type="ECO:0000313" key="17">
    <source>
        <dbReference type="Proteomes" id="UP000093476"/>
    </source>
</evidence>
<evidence type="ECO:0000256" key="1">
    <source>
        <dbReference type="ARBA" id="ARBA00004383"/>
    </source>
</evidence>
<name>A0A1C0U819_9GAMM</name>
<dbReference type="PATRIC" id="fig|286156.4.peg.919"/>
<dbReference type="PRINTS" id="PR01374">
    <property type="entry name" value="TONBPROTEIN"/>
</dbReference>
<dbReference type="Pfam" id="PF03544">
    <property type="entry name" value="TonB_C"/>
    <property type="match status" value="1"/>
</dbReference>
<evidence type="ECO:0000256" key="7">
    <source>
        <dbReference type="ARBA" id="ARBA00022692"/>
    </source>
</evidence>
<dbReference type="GO" id="GO:0098797">
    <property type="term" value="C:plasma membrane protein complex"/>
    <property type="evidence" value="ECO:0007669"/>
    <property type="project" value="TreeGrafter"/>
</dbReference>
<keyword evidence="11 13" id="KW-0472">Membrane</keyword>
<dbReference type="GO" id="GO:0015031">
    <property type="term" value="P:protein transport"/>
    <property type="evidence" value="ECO:0007669"/>
    <property type="project" value="UniProtKB-UniRule"/>
</dbReference>
<evidence type="ECO:0000256" key="9">
    <source>
        <dbReference type="ARBA" id="ARBA00022927"/>
    </source>
</evidence>
<dbReference type="Gene3D" id="3.30.2420.10">
    <property type="entry name" value="TonB"/>
    <property type="match status" value="1"/>
</dbReference>
<evidence type="ECO:0000313" key="16">
    <source>
        <dbReference type="EMBL" id="OCQ54074.1"/>
    </source>
</evidence>
<dbReference type="SUPFAM" id="SSF74653">
    <property type="entry name" value="TolA/TonB C-terminal domain"/>
    <property type="match status" value="1"/>
</dbReference>
<comment type="similarity">
    <text evidence="2 13">Belongs to the TonB family.</text>
</comment>
<keyword evidence="17" id="KW-1185">Reference proteome</keyword>
<keyword evidence="6 13" id="KW-0997">Cell inner membrane</keyword>
<protein>
    <recommendedName>
        <fullName evidence="3 13">Protein TonB</fullName>
    </recommendedName>
</protein>
<dbReference type="EMBL" id="LOMY01000027">
    <property type="protein sequence ID" value="OCQ54074.1"/>
    <property type="molecule type" value="Genomic_DNA"/>
</dbReference>
<organism evidence="16 17">
    <name type="scientific">Photorhabdus australis subsp. thailandensis</name>
    <dbReference type="NCBI Taxonomy" id="2805096"/>
    <lineage>
        <taxon>Bacteria</taxon>
        <taxon>Pseudomonadati</taxon>
        <taxon>Pseudomonadota</taxon>
        <taxon>Gammaproteobacteria</taxon>
        <taxon>Enterobacterales</taxon>
        <taxon>Morganellaceae</taxon>
        <taxon>Photorhabdus</taxon>
    </lineage>
</organism>
<evidence type="ECO:0000256" key="6">
    <source>
        <dbReference type="ARBA" id="ARBA00022519"/>
    </source>
</evidence>
<evidence type="ECO:0000256" key="3">
    <source>
        <dbReference type="ARBA" id="ARBA00022362"/>
    </source>
</evidence>
<reference evidence="16 17" key="1">
    <citation type="submission" date="2015-12" db="EMBL/GenBank/DDBJ databases">
        <title>Genome comparisons provide insights into the role of secondary metabolites in the pathogenic phase of the Photorhabdus life cycle.</title>
        <authorList>
            <person name="Tobias N.J."/>
            <person name="Mishra B."/>
            <person name="Gupta D.K."/>
            <person name="Thines M."/>
            <person name="Stinear T.P."/>
            <person name="Bode H.B."/>
        </authorList>
    </citation>
    <scope>NUCLEOTIDE SEQUENCE [LARGE SCALE GENOMIC DNA]</scope>
    <source>
        <strain evidence="16 17">PB68.1</strain>
    </source>
</reference>
<dbReference type="PROSITE" id="PS52015">
    <property type="entry name" value="TONB_CTD"/>
    <property type="match status" value="1"/>
</dbReference>
<keyword evidence="13" id="KW-0735">Signal-anchor</keyword>
<evidence type="ECO:0000256" key="12">
    <source>
        <dbReference type="ARBA" id="ARBA00025849"/>
    </source>
</evidence>
<evidence type="ECO:0000259" key="15">
    <source>
        <dbReference type="PROSITE" id="PS52015"/>
    </source>
</evidence>
<comment type="subcellular location">
    <subcellularLocation>
        <location evidence="1 13">Cell inner membrane</location>
        <topology evidence="1 13">Single-pass membrane protein</topology>
        <orientation evidence="1 13">Periplasmic side</orientation>
    </subcellularLocation>
</comment>
<feature type="domain" description="TonB C-terminal" evidence="15">
    <location>
        <begin position="141"/>
        <end position="230"/>
    </location>
</feature>
<keyword evidence="9 13" id="KW-0653">Protein transport</keyword>
<dbReference type="AlphaFoldDB" id="A0A1C0U819"/>
<keyword evidence="8" id="KW-0677">Repeat</keyword>
<gene>
    <name evidence="16" type="ORF">Ppb6_00799</name>
</gene>
<feature type="compositionally biased region" description="Pro residues" evidence="14">
    <location>
        <begin position="77"/>
        <end position="86"/>
    </location>
</feature>
<dbReference type="NCBIfam" id="TIGR01352">
    <property type="entry name" value="tonB_Cterm"/>
    <property type="match status" value="1"/>
</dbReference>
<feature type="compositionally biased region" description="Low complexity" evidence="14">
    <location>
        <begin position="58"/>
        <end position="67"/>
    </location>
</feature>
<evidence type="ECO:0000256" key="11">
    <source>
        <dbReference type="ARBA" id="ARBA00023136"/>
    </source>
</evidence>
<keyword evidence="4 13" id="KW-0813">Transport</keyword>
<dbReference type="RefSeq" id="WP_065822209.1">
    <property type="nucleotide sequence ID" value="NZ_CAWMQZ010000027.1"/>
</dbReference>